<dbReference type="RefSeq" id="WP_165237959.1">
    <property type="nucleotide sequence ID" value="NZ_JAAKZV010000063.1"/>
</dbReference>
<dbReference type="Proteomes" id="UP000481583">
    <property type="component" value="Unassembled WGS sequence"/>
</dbReference>
<feature type="compositionally biased region" description="Basic and acidic residues" evidence="1">
    <location>
        <begin position="305"/>
        <end position="325"/>
    </location>
</feature>
<reference evidence="2 3" key="1">
    <citation type="submission" date="2020-02" db="EMBL/GenBank/DDBJ databases">
        <title>Whole-genome analyses of novel actinobacteria.</title>
        <authorList>
            <person name="Sahin N."/>
        </authorList>
    </citation>
    <scope>NUCLEOTIDE SEQUENCE [LARGE SCALE GENOMIC DNA]</scope>
    <source>
        <strain evidence="2 3">A7024</strain>
    </source>
</reference>
<feature type="compositionally biased region" description="Basic and acidic residues" evidence="1">
    <location>
        <begin position="283"/>
        <end position="298"/>
    </location>
</feature>
<evidence type="ECO:0000313" key="2">
    <source>
        <dbReference type="EMBL" id="NGN65489.1"/>
    </source>
</evidence>
<dbReference type="AlphaFoldDB" id="A0A6G4TZP7"/>
<gene>
    <name evidence="2" type="ORF">G5C51_16490</name>
</gene>
<feature type="region of interest" description="Disordered" evidence="1">
    <location>
        <begin position="1"/>
        <end position="34"/>
    </location>
</feature>
<protein>
    <submittedName>
        <fullName evidence="2">Lytic transglycosylase domain-containing protein</fullName>
    </submittedName>
</protein>
<sequence length="559" mass="55286">MTDNQEQPSRPFHTDLPPAGPPAGASDDPAQVPAVPAHVGIPATALAAYRHAEASLAVTYPGSRLGWELLAGMGMVASGHAWGGALDEGGTLASASASGEGVPGGRRIGPMGFDPSVWALWGIRAARDSLGGGGEGGESGAGADPLNIYDAALSAGLCLCAGGGDLRDEDDARAALEAFDAAEGYADAVIAWTESYAVEGTSTSAVVEAGALGLSWSGVPAGDGEPDEVEELVDGVSAVAWAEQLAEADYAVEAEPEPALEPAGEAEREHVLGWEPEPEGEPEAEREPALGWEPERVGEPVLEPEPERELVPELSREPDAAPSADRDTALLPAVLAEFVSPEEAASTAAAPVLDPHEQPKAERWVIRAAVGVVLAASAAFGVLAVQGPDGPESQHRDQADAGDGAQASSGAPPFGPTEPGSSAASEKAEKSSPDHDADKAESKKEPDSRDAAAGAGSDGDGARPQGGEDADAGGSAGGGDATGGGSSGSGGSGGTSGGDSGDDGTTGGSGTSGGSSTSGGGSSSGGDDGGGDPAPSPSQSRKLPGTDYYDWSIWVPGMR</sequence>
<dbReference type="EMBL" id="JAAKZV010000063">
    <property type="protein sequence ID" value="NGN65489.1"/>
    <property type="molecule type" value="Genomic_DNA"/>
</dbReference>
<comment type="caution">
    <text evidence="2">The sequence shown here is derived from an EMBL/GenBank/DDBJ whole genome shotgun (WGS) entry which is preliminary data.</text>
</comment>
<keyword evidence="3" id="KW-1185">Reference proteome</keyword>
<feature type="compositionally biased region" description="Basic and acidic residues" evidence="1">
    <location>
        <begin position="426"/>
        <end position="450"/>
    </location>
</feature>
<accession>A0A6G4TZP7</accession>
<feature type="compositionally biased region" description="Low complexity" evidence="1">
    <location>
        <begin position="401"/>
        <end position="411"/>
    </location>
</feature>
<feature type="region of interest" description="Disordered" evidence="1">
    <location>
        <begin position="385"/>
        <end position="559"/>
    </location>
</feature>
<organism evidence="2 3">
    <name type="scientific">Streptomyces coryli</name>
    <dbReference type="NCBI Taxonomy" id="1128680"/>
    <lineage>
        <taxon>Bacteria</taxon>
        <taxon>Bacillati</taxon>
        <taxon>Actinomycetota</taxon>
        <taxon>Actinomycetes</taxon>
        <taxon>Kitasatosporales</taxon>
        <taxon>Streptomycetaceae</taxon>
        <taxon>Streptomyces</taxon>
    </lineage>
</organism>
<name>A0A6G4TZP7_9ACTN</name>
<proteinExistence type="predicted"/>
<evidence type="ECO:0000313" key="3">
    <source>
        <dbReference type="Proteomes" id="UP000481583"/>
    </source>
</evidence>
<evidence type="ECO:0000256" key="1">
    <source>
        <dbReference type="SAM" id="MobiDB-lite"/>
    </source>
</evidence>
<feature type="region of interest" description="Disordered" evidence="1">
    <location>
        <begin position="274"/>
        <end position="325"/>
    </location>
</feature>
<feature type="compositionally biased region" description="Gly residues" evidence="1">
    <location>
        <begin position="474"/>
        <end position="532"/>
    </location>
</feature>